<evidence type="ECO:0008006" key="7">
    <source>
        <dbReference type="Google" id="ProtNLM"/>
    </source>
</evidence>
<dbReference type="Pfam" id="PF02170">
    <property type="entry name" value="PAZ"/>
    <property type="match status" value="1"/>
</dbReference>
<comment type="caution">
    <text evidence="5">The sequence shown here is derived from an EMBL/GenBank/DDBJ whole genome shotgun (WGS) entry which is preliminary data.</text>
</comment>
<accession>A0A139HDE1</accession>
<dbReference type="SMART" id="SM01163">
    <property type="entry name" value="DUF1785"/>
    <property type="match status" value="1"/>
</dbReference>
<evidence type="ECO:0000256" key="2">
    <source>
        <dbReference type="SAM" id="MobiDB-lite"/>
    </source>
</evidence>
<dbReference type="OrthoDB" id="10252740at2759"/>
<dbReference type="InterPro" id="IPR014811">
    <property type="entry name" value="ArgoL1"/>
</dbReference>
<comment type="similarity">
    <text evidence="1">Belongs to the argonaute family.</text>
</comment>
<dbReference type="PROSITE" id="PS50822">
    <property type="entry name" value="PIWI"/>
    <property type="match status" value="1"/>
</dbReference>
<dbReference type="InterPro" id="IPR032472">
    <property type="entry name" value="ArgoL2"/>
</dbReference>
<dbReference type="GO" id="GO:0003723">
    <property type="term" value="F:RNA binding"/>
    <property type="evidence" value="ECO:0007669"/>
    <property type="project" value="InterPro"/>
</dbReference>
<evidence type="ECO:0000259" key="4">
    <source>
        <dbReference type="PROSITE" id="PS50822"/>
    </source>
</evidence>
<proteinExistence type="inferred from homology"/>
<dbReference type="Gene3D" id="3.30.420.10">
    <property type="entry name" value="Ribonuclease H-like superfamily/Ribonuclease H"/>
    <property type="match status" value="1"/>
</dbReference>
<feature type="compositionally biased region" description="Gly residues" evidence="2">
    <location>
        <begin position="31"/>
        <end position="40"/>
    </location>
</feature>
<feature type="compositionally biased region" description="Basic and acidic residues" evidence="2">
    <location>
        <begin position="174"/>
        <end position="199"/>
    </location>
</feature>
<dbReference type="STRING" id="321146.A0A139HDE1"/>
<dbReference type="InterPro" id="IPR003100">
    <property type="entry name" value="PAZ_dom"/>
</dbReference>
<dbReference type="Gene3D" id="3.40.50.2300">
    <property type="match status" value="1"/>
</dbReference>
<feature type="compositionally biased region" description="Basic and acidic residues" evidence="2">
    <location>
        <begin position="50"/>
        <end position="61"/>
    </location>
</feature>
<dbReference type="Gene3D" id="2.170.260.10">
    <property type="entry name" value="paz domain"/>
    <property type="match status" value="1"/>
</dbReference>
<dbReference type="AlphaFoldDB" id="A0A139HDE1"/>
<dbReference type="CDD" id="cd02846">
    <property type="entry name" value="PAZ_argonaute_like"/>
    <property type="match status" value="1"/>
</dbReference>
<feature type="compositionally biased region" description="Gly residues" evidence="2">
    <location>
        <begin position="79"/>
        <end position="96"/>
    </location>
</feature>
<evidence type="ECO:0000313" key="5">
    <source>
        <dbReference type="EMBL" id="KXT00458.1"/>
    </source>
</evidence>
<organism evidence="5 6">
    <name type="scientific">Pseudocercospora eumusae</name>
    <dbReference type="NCBI Taxonomy" id="321146"/>
    <lineage>
        <taxon>Eukaryota</taxon>
        <taxon>Fungi</taxon>
        <taxon>Dikarya</taxon>
        <taxon>Ascomycota</taxon>
        <taxon>Pezizomycotina</taxon>
        <taxon>Dothideomycetes</taxon>
        <taxon>Dothideomycetidae</taxon>
        <taxon>Mycosphaerellales</taxon>
        <taxon>Mycosphaerellaceae</taxon>
        <taxon>Pseudocercospora</taxon>
    </lineage>
</organism>
<dbReference type="InterPro" id="IPR003165">
    <property type="entry name" value="Piwi"/>
</dbReference>
<evidence type="ECO:0000256" key="1">
    <source>
        <dbReference type="RuleBase" id="RU361178"/>
    </source>
</evidence>
<dbReference type="SUPFAM" id="SSF53098">
    <property type="entry name" value="Ribonuclease H-like"/>
    <property type="match status" value="1"/>
</dbReference>
<sequence length="1057" mass="117080">MSNQPRGRGQARGGAGGRGRGDYPPSRGRGDFQGGAGRGDGSAPRGRGGYRGDRGGYRGDRGGAGPPGRGQSTQMSFRGGRGGGGAIPGGGSGGIYLPGSVPQPDAGITAAENALVPHTRDKMIDGFPGRRGYATKGKPIVLRTNYLTLTTAYELNMADKEQTLYRYDVDVRKHKADDKSKATDKAKPKDKDKDKDISRPKRRALLEQIVAHPKFQDVHWATDYARTIVTTKKLDLGSGPWKDKCTLPGNNPPQPQGPGPIPDFVRDARARNTYDFIVTYQDSFSPRHLIDYLRSTSAGAAYAGRTDLVQLMNIVLTKAPSGAHAVRNVGQNTFYPYPDHPGVELYNLGGGLQALRGYYSSIRPAVNRLLVNLNVTAGAFYKPGPLLDLWKAAHTASLDQLEGFFRGLKVEAHYIKDGKQQAFRVKMKSIVGFAKPTNNIEVKRFGNAHQVKFRFVDPNIPGAQPRQISVNDYFRQHHGITLKHPDLAVLNVGTRADPQYLPAELCHVLPGQPYRRLLSGDQTSEMLKFAARFPNLNAMSITGTSGVGIGNGLRLFRLADPSGDPQANSVKPFGFSVGTSMITVPGRILDTPRVTYGGPKNMIQPRSGSWNLQSVKFTRPGRFEKWSVLIINRKGNRGNALNEYPQGEMLGPEALISEVQRSMQSYGINMGQREPTWKIELEELTMRNRDFNNRHLRDIFAKVEQAGIRFLFIIIPEADRWLYARIKFYGDVTFGVQTVCSVGSKLQKPGGQGMYIGNLALKFNVKGGGVAHQVPNTFTKPLDNKTILFGIDVTHPSPGSSEGAPSIACVVASVDEDLFQWPGSIRTQTGREEMVQDLKDMVIERLNLWRKKNRGLPNKVVIYRDGVSEGQYKKVLQLELPPFEAAFTELYGSQEKWPKVTIIIVGKRHHTRFYPTREQDADYNPQRQKGSWNPLPGTVVDRGIADKILYEFWLQAHQGLQGTARPAHYVVIKDEIKFEADELQQFTHHLCYLFSRATKAVSICPPAYYADLLCERGRAYLFSVLAESHGSDSSVFDAGNEWTKDVHPRLAESTWYI</sequence>
<feature type="domain" description="Piwi" evidence="4">
    <location>
        <begin position="710"/>
        <end position="1013"/>
    </location>
</feature>
<reference evidence="5 6" key="1">
    <citation type="submission" date="2015-07" db="EMBL/GenBank/DDBJ databases">
        <title>Comparative genomics of the Sigatoka disease complex on banana suggests a link between parallel evolutionary changes in Pseudocercospora fijiensis and Pseudocercospora eumusae and increased virulence on the banana host.</title>
        <authorList>
            <person name="Chang T.-C."/>
            <person name="Salvucci A."/>
            <person name="Crous P.W."/>
            <person name="Stergiopoulos I."/>
        </authorList>
    </citation>
    <scope>NUCLEOTIDE SEQUENCE [LARGE SCALE GENOMIC DNA]</scope>
    <source>
        <strain evidence="5 6">CBS 114824</strain>
    </source>
</reference>
<dbReference type="Pfam" id="PF02171">
    <property type="entry name" value="Piwi"/>
    <property type="match status" value="1"/>
</dbReference>
<dbReference type="InterPro" id="IPR012337">
    <property type="entry name" value="RNaseH-like_sf"/>
</dbReference>
<dbReference type="Pfam" id="PF16486">
    <property type="entry name" value="ArgoN"/>
    <property type="match status" value="1"/>
</dbReference>
<dbReference type="SMART" id="SM00950">
    <property type="entry name" value="Piwi"/>
    <property type="match status" value="1"/>
</dbReference>
<dbReference type="PROSITE" id="PS50821">
    <property type="entry name" value="PAZ"/>
    <property type="match status" value="1"/>
</dbReference>
<dbReference type="InterPro" id="IPR036085">
    <property type="entry name" value="PAZ_dom_sf"/>
</dbReference>
<protein>
    <recommendedName>
        <fullName evidence="7">Piwi domain-containing protein</fullName>
    </recommendedName>
</protein>
<dbReference type="PANTHER" id="PTHR22891">
    <property type="entry name" value="EUKARYOTIC TRANSLATION INITIATION FACTOR 2C"/>
    <property type="match status" value="1"/>
</dbReference>
<dbReference type="InterPro" id="IPR036397">
    <property type="entry name" value="RNaseH_sf"/>
</dbReference>
<dbReference type="Proteomes" id="UP000070133">
    <property type="component" value="Unassembled WGS sequence"/>
</dbReference>
<dbReference type="SUPFAM" id="SSF101690">
    <property type="entry name" value="PAZ domain"/>
    <property type="match status" value="1"/>
</dbReference>
<dbReference type="CDD" id="cd04657">
    <property type="entry name" value="Piwi_ago-like"/>
    <property type="match status" value="1"/>
</dbReference>
<dbReference type="Pfam" id="PF08699">
    <property type="entry name" value="ArgoL1"/>
    <property type="match status" value="1"/>
</dbReference>
<dbReference type="InterPro" id="IPR045246">
    <property type="entry name" value="Piwi_ago-like"/>
</dbReference>
<feature type="region of interest" description="Disordered" evidence="2">
    <location>
        <begin position="1"/>
        <end position="101"/>
    </location>
</feature>
<gene>
    <name evidence="5" type="ORF">AC578_1932</name>
</gene>
<dbReference type="InterPro" id="IPR032474">
    <property type="entry name" value="Argonaute_N"/>
</dbReference>
<keyword evidence="6" id="KW-1185">Reference proteome</keyword>
<evidence type="ECO:0000259" key="3">
    <source>
        <dbReference type="PROSITE" id="PS50821"/>
    </source>
</evidence>
<feature type="domain" description="PAZ" evidence="3">
    <location>
        <begin position="385"/>
        <end position="510"/>
    </location>
</feature>
<dbReference type="SMART" id="SM00949">
    <property type="entry name" value="PAZ"/>
    <property type="match status" value="1"/>
</dbReference>
<name>A0A139HDE1_9PEZI</name>
<evidence type="ECO:0000313" key="6">
    <source>
        <dbReference type="Proteomes" id="UP000070133"/>
    </source>
</evidence>
<dbReference type="EMBL" id="LFZN01000073">
    <property type="protein sequence ID" value="KXT00458.1"/>
    <property type="molecule type" value="Genomic_DNA"/>
</dbReference>
<feature type="region of interest" description="Disordered" evidence="2">
    <location>
        <begin position="174"/>
        <end position="200"/>
    </location>
</feature>
<dbReference type="Pfam" id="PF16488">
    <property type="entry name" value="ArgoL2"/>
    <property type="match status" value="1"/>
</dbReference>